<reference evidence="1 2" key="1">
    <citation type="journal article" date="2021" name="Environ. Microbiol.">
        <title>Gene family expansions and transcriptome signatures uncover fungal adaptations to wood decay.</title>
        <authorList>
            <person name="Hage H."/>
            <person name="Miyauchi S."/>
            <person name="Viragh M."/>
            <person name="Drula E."/>
            <person name="Min B."/>
            <person name="Chaduli D."/>
            <person name="Navarro D."/>
            <person name="Favel A."/>
            <person name="Norest M."/>
            <person name="Lesage-Meessen L."/>
            <person name="Balint B."/>
            <person name="Merenyi Z."/>
            <person name="de Eugenio L."/>
            <person name="Morin E."/>
            <person name="Martinez A.T."/>
            <person name="Baldrian P."/>
            <person name="Stursova M."/>
            <person name="Martinez M.J."/>
            <person name="Novotny C."/>
            <person name="Magnuson J.K."/>
            <person name="Spatafora J.W."/>
            <person name="Maurice S."/>
            <person name="Pangilinan J."/>
            <person name="Andreopoulos W."/>
            <person name="LaButti K."/>
            <person name="Hundley H."/>
            <person name="Na H."/>
            <person name="Kuo A."/>
            <person name="Barry K."/>
            <person name="Lipzen A."/>
            <person name="Henrissat B."/>
            <person name="Riley R."/>
            <person name="Ahrendt S."/>
            <person name="Nagy L.G."/>
            <person name="Grigoriev I.V."/>
            <person name="Martin F."/>
            <person name="Rosso M.N."/>
        </authorList>
    </citation>
    <scope>NUCLEOTIDE SEQUENCE [LARGE SCALE GENOMIC DNA]</scope>
    <source>
        <strain evidence="1 2">CIRM-BRFM 1785</strain>
    </source>
</reference>
<dbReference type="EMBL" id="JADCUA010000019">
    <property type="protein sequence ID" value="KAH9833133.1"/>
    <property type="molecule type" value="Genomic_DNA"/>
</dbReference>
<protein>
    <submittedName>
        <fullName evidence="1">Uncharacterized protein</fullName>
    </submittedName>
</protein>
<accession>A0ABQ8K7K4</accession>
<evidence type="ECO:0000313" key="2">
    <source>
        <dbReference type="Proteomes" id="UP000814176"/>
    </source>
</evidence>
<dbReference type="GeneID" id="72002451"/>
<dbReference type="Proteomes" id="UP000814176">
    <property type="component" value="Unassembled WGS sequence"/>
</dbReference>
<gene>
    <name evidence="1" type="ORF">C8Q71DRAFT_725811</name>
</gene>
<name>A0ABQ8K7K4_9APHY</name>
<dbReference type="RefSeq" id="XP_047775899.1">
    <property type="nucleotide sequence ID" value="XM_047921719.1"/>
</dbReference>
<evidence type="ECO:0000313" key="1">
    <source>
        <dbReference type="EMBL" id="KAH9833133.1"/>
    </source>
</evidence>
<keyword evidence="2" id="KW-1185">Reference proteome</keyword>
<proteinExistence type="predicted"/>
<organism evidence="1 2">
    <name type="scientific">Rhodofomes roseus</name>
    <dbReference type="NCBI Taxonomy" id="34475"/>
    <lineage>
        <taxon>Eukaryota</taxon>
        <taxon>Fungi</taxon>
        <taxon>Dikarya</taxon>
        <taxon>Basidiomycota</taxon>
        <taxon>Agaricomycotina</taxon>
        <taxon>Agaricomycetes</taxon>
        <taxon>Polyporales</taxon>
        <taxon>Rhodofomes</taxon>
    </lineage>
</organism>
<comment type="caution">
    <text evidence="1">The sequence shown here is derived from an EMBL/GenBank/DDBJ whole genome shotgun (WGS) entry which is preliminary data.</text>
</comment>
<sequence>MIGCMGRLFDQLDMVYTNQERLLQGIQPDVSVDARLGFERVSLGTIETLVSQSVPSATRKFASQYGRGAAPRTFHILIVLHEKRSKMRPEPTPITRDRWAASIHNPPHHWVHGPLVTAGHPYHCRGQRQRWKKGSETSCKEPSCCRRDDTPSSQGGVHVSGGLVDQVVGEFALHVQQQMDHVFTLMRGVTSPEPLCILLEAPRVLKPLEGSF</sequence>